<accession>A0A5B8FZ13</accession>
<dbReference type="SUPFAM" id="SSF103473">
    <property type="entry name" value="MFS general substrate transporter"/>
    <property type="match status" value="1"/>
</dbReference>
<organism evidence="8 9">
    <name type="scientific">Paroceanicella profunda</name>
    <dbReference type="NCBI Taxonomy" id="2579971"/>
    <lineage>
        <taxon>Bacteria</taxon>
        <taxon>Pseudomonadati</taxon>
        <taxon>Pseudomonadota</taxon>
        <taxon>Alphaproteobacteria</taxon>
        <taxon>Rhodobacterales</taxon>
        <taxon>Paracoccaceae</taxon>
        <taxon>Paroceanicella</taxon>
    </lineage>
</organism>
<feature type="transmembrane region" description="Helical" evidence="6">
    <location>
        <begin position="368"/>
        <end position="387"/>
    </location>
</feature>
<dbReference type="GO" id="GO:0022857">
    <property type="term" value="F:transmembrane transporter activity"/>
    <property type="evidence" value="ECO:0007669"/>
    <property type="project" value="InterPro"/>
</dbReference>
<evidence type="ECO:0000259" key="7">
    <source>
        <dbReference type="PROSITE" id="PS50850"/>
    </source>
</evidence>
<keyword evidence="9" id="KW-1185">Reference proteome</keyword>
<feature type="transmembrane region" description="Helical" evidence="6">
    <location>
        <begin position="303"/>
        <end position="322"/>
    </location>
</feature>
<feature type="transmembrane region" description="Helical" evidence="6">
    <location>
        <begin position="249"/>
        <end position="272"/>
    </location>
</feature>
<feature type="transmembrane region" description="Helical" evidence="6">
    <location>
        <begin position="141"/>
        <end position="159"/>
    </location>
</feature>
<keyword evidence="2" id="KW-1003">Cell membrane</keyword>
<dbReference type="PANTHER" id="PTHR43124">
    <property type="entry name" value="PURINE EFFLUX PUMP PBUE"/>
    <property type="match status" value="1"/>
</dbReference>
<evidence type="ECO:0000256" key="5">
    <source>
        <dbReference type="ARBA" id="ARBA00023136"/>
    </source>
</evidence>
<evidence type="ECO:0000256" key="6">
    <source>
        <dbReference type="SAM" id="Phobius"/>
    </source>
</evidence>
<name>A0A5B8FZ13_9RHOB</name>
<feature type="transmembrane region" description="Helical" evidence="6">
    <location>
        <begin position="217"/>
        <end position="237"/>
    </location>
</feature>
<evidence type="ECO:0000313" key="8">
    <source>
        <dbReference type="EMBL" id="QDL93705.1"/>
    </source>
</evidence>
<feature type="transmembrane region" description="Helical" evidence="6">
    <location>
        <begin position="50"/>
        <end position="72"/>
    </location>
</feature>
<dbReference type="PANTHER" id="PTHR43124:SF3">
    <property type="entry name" value="CHLORAMPHENICOL EFFLUX PUMP RV0191"/>
    <property type="match status" value="1"/>
</dbReference>
<gene>
    <name evidence="8" type="ORF">FDP22_12160</name>
</gene>
<evidence type="ECO:0000313" key="9">
    <source>
        <dbReference type="Proteomes" id="UP000305888"/>
    </source>
</evidence>
<feature type="transmembrane region" description="Helical" evidence="6">
    <location>
        <begin position="343"/>
        <end position="362"/>
    </location>
</feature>
<dbReference type="KEGG" id="ppru:FDP22_12160"/>
<proteinExistence type="predicted"/>
<feature type="transmembrane region" description="Helical" evidence="6">
    <location>
        <begin position="108"/>
        <end position="129"/>
    </location>
</feature>
<feature type="transmembrane region" description="Helical" evidence="6">
    <location>
        <begin position="279"/>
        <end position="297"/>
    </location>
</feature>
<feature type="transmembrane region" description="Helical" evidence="6">
    <location>
        <begin position="171"/>
        <end position="191"/>
    </location>
</feature>
<dbReference type="InterPro" id="IPR020846">
    <property type="entry name" value="MFS_dom"/>
</dbReference>
<protein>
    <submittedName>
        <fullName evidence="8">MFS transporter</fullName>
    </submittedName>
</protein>
<feature type="domain" description="Major facilitator superfamily (MFS) profile" evidence="7">
    <location>
        <begin position="17"/>
        <end position="390"/>
    </location>
</feature>
<dbReference type="InterPro" id="IPR036259">
    <property type="entry name" value="MFS_trans_sf"/>
</dbReference>
<keyword evidence="5 6" id="KW-0472">Membrane</keyword>
<dbReference type="PROSITE" id="PS50850">
    <property type="entry name" value="MFS"/>
    <property type="match status" value="1"/>
</dbReference>
<dbReference type="OrthoDB" id="9788453at2"/>
<dbReference type="CDD" id="cd17324">
    <property type="entry name" value="MFS_NepI_like"/>
    <property type="match status" value="1"/>
</dbReference>
<dbReference type="AlphaFoldDB" id="A0A5B8FZ13"/>
<evidence type="ECO:0000256" key="4">
    <source>
        <dbReference type="ARBA" id="ARBA00022989"/>
    </source>
</evidence>
<dbReference type="Proteomes" id="UP000305888">
    <property type="component" value="Chromosome"/>
</dbReference>
<dbReference type="EMBL" id="CP040818">
    <property type="protein sequence ID" value="QDL93705.1"/>
    <property type="molecule type" value="Genomic_DNA"/>
</dbReference>
<reference evidence="8 9" key="1">
    <citation type="submission" date="2019-06" db="EMBL/GenBank/DDBJ databases">
        <title>Genome sequence of Rhodobacteraceae bacterium D4M1.</title>
        <authorList>
            <person name="Cao J."/>
        </authorList>
    </citation>
    <scope>NUCLEOTIDE SEQUENCE [LARGE SCALE GENOMIC DNA]</scope>
    <source>
        <strain evidence="8 9">D4M1</strain>
    </source>
</reference>
<dbReference type="InterPro" id="IPR011701">
    <property type="entry name" value="MFS"/>
</dbReference>
<comment type="subcellular location">
    <subcellularLocation>
        <location evidence="1">Cell membrane</location>
        <topology evidence="1">Multi-pass membrane protein</topology>
    </subcellularLocation>
</comment>
<evidence type="ECO:0000256" key="2">
    <source>
        <dbReference type="ARBA" id="ARBA00022475"/>
    </source>
</evidence>
<sequence>MTLQDVPRSPDLRRSLALAVLVLAAFAIGTAEFVVMGLLPDMAADLSVSIPAAGMLVTGYALGVVLGGPPLAILTGRMADKRTLTLLVGVFVVGNIACALAPDYWSLLVARCITATVHGAFFGAALTVAGGLARPGREGRAIALVFSGVTLANVAGVPLGTMLGQWADWRAVFGVVALIGTVALVGIRLAVPRGVARPGVRMLGELSVLRDREVLRALAITVFGFGGVFTLFTYIAPILTERSGLAPEWVGPVLTLMGVGATCGLALAGWMADRSARRALLILLGALVVAFLGFALFMDTALAAVAGVFLIAVFGFGATAPLQSFAMQAAAAAPRLGGTFNQSAFNLGNAGGAALGGGLIGLGAGYGMVAVAAALVAAVAILLLMGAPRR</sequence>
<keyword evidence="3 6" id="KW-0812">Transmembrane</keyword>
<evidence type="ECO:0000256" key="3">
    <source>
        <dbReference type="ARBA" id="ARBA00022692"/>
    </source>
</evidence>
<evidence type="ECO:0000256" key="1">
    <source>
        <dbReference type="ARBA" id="ARBA00004651"/>
    </source>
</evidence>
<feature type="transmembrane region" description="Helical" evidence="6">
    <location>
        <begin position="16"/>
        <end position="38"/>
    </location>
</feature>
<dbReference type="Pfam" id="PF07690">
    <property type="entry name" value="MFS_1"/>
    <property type="match status" value="1"/>
</dbReference>
<dbReference type="InterPro" id="IPR050189">
    <property type="entry name" value="MFS_Efflux_Transporters"/>
</dbReference>
<feature type="transmembrane region" description="Helical" evidence="6">
    <location>
        <begin position="84"/>
        <end position="102"/>
    </location>
</feature>
<keyword evidence="4 6" id="KW-1133">Transmembrane helix</keyword>
<dbReference type="GO" id="GO:0005886">
    <property type="term" value="C:plasma membrane"/>
    <property type="evidence" value="ECO:0007669"/>
    <property type="project" value="UniProtKB-SubCell"/>
</dbReference>
<dbReference type="Gene3D" id="1.20.1250.20">
    <property type="entry name" value="MFS general substrate transporter like domains"/>
    <property type="match status" value="2"/>
</dbReference>